<comment type="similarity">
    <text evidence="1">Belongs to the sigma-70 factor family. ECF subfamily.</text>
</comment>
<dbReference type="RefSeq" id="WP_203827989.1">
    <property type="nucleotide sequence ID" value="NZ_BAAATY010000027.1"/>
</dbReference>
<keyword evidence="5" id="KW-0804">Transcription</keyword>
<evidence type="ECO:0000256" key="2">
    <source>
        <dbReference type="ARBA" id="ARBA00023015"/>
    </source>
</evidence>
<feature type="region of interest" description="Disordered" evidence="6">
    <location>
        <begin position="185"/>
        <end position="207"/>
    </location>
</feature>
<evidence type="ECO:0000256" key="6">
    <source>
        <dbReference type="SAM" id="MobiDB-lite"/>
    </source>
</evidence>
<dbReference type="InterPro" id="IPR039425">
    <property type="entry name" value="RNA_pol_sigma-70-like"/>
</dbReference>
<dbReference type="InterPro" id="IPR036388">
    <property type="entry name" value="WH-like_DNA-bd_sf"/>
</dbReference>
<accession>A0ABQ4BGU3</accession>
<sequence>MSGVDGSAALLPEPVDGEAAQRAEALRLKKSHDEEFRVFTEQSYHTVERILRARRWDREAIKDALQEAYLQGRVQWPKIRTYTEPMAWTIATARNKLLKEHDRRQRERAMPPEDLPPEAKPDIADAWEAQETLRTWLQQLPARQAEVFQMSREGFSNQEIARILGLADISVRRYKAAARQHLRQLAEQAGYTDSDNRRRPGGARGPR</sequence>
<dbReference type="Pfam" id="PF08281">
    <property type="entry name" value="Sigma70_r4_2"/>
    <property type="match status" value="1"/>
</dbReference>
<keyword evidence="9" id="KW-1185">Reference proteome</keyword>
<proteinExistence type="inferred from homology"/>
<evidence type="ECO:0000313" key="8">
    <source>
        <dbReference type="EMBL" id="GIE69879.1"/>
    </source>
</evidence>
<dbReference type="PANTHER" id="PTHR43133:SF8">
    <property type="entry name" value="RNA POLYMERASE SIGMA FACTOR HI_1459-RELATED"/>
    <property type="match status" value="1"/>
</dbReference>
<dbReference type="Gene3D" id="1.10.10.10">
    <property type="entry name" value="Winged helix-like DNA-binding domain superfamily/Winged helix DNA-binding domain"/>
    <property type="match status" value="1"/>
</dbReference>
<dbReference type="InterPro" id="IPR000792">
    <property type="entry name" value="Tscrpt_reg_LuxR_C"/>
</dbReference>
<keyword evidence="2" id="KW-0805">Transcription regulation</keyword>
<evidence type="ECO:0000256" key="4">
    <source>
        <dbReference type="ARBA" id="ARBA00023125"/>
    </source>
</evidence>
<dbReference type="InterPro" id="IPR013249">
    <property type="entry name" value="RNA_pol_sigma70_r4_t2"/>
</dbReference>
<evidence type="ECO:0000256" key="1">
    <source>
        <dbReference type="ARBA" id="ARBA00010641"/>
    </source>
</evidence>
<name>A0ABQ4BGU3_9ACTN</name>
<dbReference type="InterPro" id="IPR013324">
    <property type="entry name" value="RNA_pol_sigma_r3/r4-like"/>
</dbReference>
<gene>
    <name evidence="8" type="ORF">Apa02nite_059870</name>
</gene>
<evidence type="ECO:0000256" key="5">
    <source>
        <dbReference type="ARBA" id="ARBA00023163"/>
    </source>
</evidence>
<dbReference type="NCBIfam" id="TIGR02937">
    <property type="entry name" value="sigma70-ECF"/>
    <property type="match status" value="1"/>
</dbReference>
<keyword evidence="4" id="KW-0238">DNA-binding</keyword>
<evidence type="ECO:0000313" key="9">
    <source>
        <dbReference type="Proteomes" id="UP000624709"/>
    </source>
</evidence>
<dbReference type="InterPro" id="IPR013325">
    <property type="entry name" value="RNA_pol_sigma_r2"/>
</dbReference>
<reference evidence="8 9" key="1">
    <citation type="submission" date="2021-01" db="EMBL/GenBank/DDBJ databases">
        <title>Whole genome shotgun sequence of Actinoplanes palleronii NBRC 14916.</title>
        <authorList>
            <person name="Komaki H."/>
            <person name="Tamura T."/>
        </authorList>
    </citation>
    <scope>NUCLEOTIDE SEQUENCE [LARGE SCALE GENOMIC DNA]</scope>
    <source>
        <strain evidence="8 9">NBRC 14916</strain>
    </source>
</reference>
<dbReference type="SUPFAM" id="SSF88946">
    <property type="entry name" value="Sigma2 domain of RNA polymerase sigma factors"/>
    <property type="match status" value="1"/>
</dbReference>
<comment type="caution">
    <text evidence="8">The sequence shown here is derived from an EMBL/GenBank/DDBJ whole genome shotgun (WGS) entry which is preliminary data.</text>
</comment>
<dbReference type="InterPro" id="IPR014284">
    <property type="entry name" value="RNA_pol_sigma-70_dom"/>
</dbReference>
<dbReference type="SUPFAM" id="SSF88659">
    <property type="entry name" value="Sigma3 and sigma4 domains of RNA polymerase sigma factors"/>
    <property type="match status" value="1"/>
</dbReference>
<keyword evidence="3" id="KW-0731">Sigma factor</keyword>
<dbReference type="EMBL" id="BOMS01000093">
    <property type="protein sequence ID" value="GIE69879.1"/>
    <property type="molecule type" value="Genomic_DNA"/>
</dbReference>
<dbReference type="SMART" id="SM00421">
    <property type="entry name" value="HTH_LUXR"/>
    <property type="match status" value="1"/>
</dbReference>
<dbReference type="Proteomes" id="UP000624709">
    <property type="component" value="Unassembled WGS sequence"/>
</dbReference>
<protein>
    <recommendedName>
        <fullName evidence="7">HTH luxR-type domain-containing protein</fullName>
    </recommendedName>
</protein>
<evidence type="ECO:0000256" key="3">
    <source>
        <dbReference type="ARBA" id="ARBA00023082"/>
    </source>
</evidence>
<feature type="domain" description="HTH luxR-type" evidence="7">
    <location>
        <begin position="137"/>
        <end position="189"/>
    </location>
</feature>
<dbReference type="Gene3D" id="1.10.1740.10">
    <property type="match status" value="1"/>
</dbReference>
<evidence type="ECO:0000259" key="7">
    <source>
        <dbReference type="SMART" id="SM00421"/>
    </source>
</evidence>
<organism evidence="8 9">
    <name type="scientific">Actinoplanes palleronii</name>
    <dbReference type="NCBI Taxonomy" id="113570"/>
    <lineage>
        <taxon>Bacteria</taxon>
        <taxon>Bacillati</taxon>
        <taxon>Actinomycetota</taxon>
        <taxon>Actinomycetes</taxon>
        <taxon>Micromonosporales</taxon>
        <taxon>Micromonosporaceae</taxon>
        <taxon>Actinoplanes</taxon>
    </lineage>
</organism>
<dbReference type="PANTHER" id="PTHR43133">
    <property type="entry name" value="RNA POLYMERASE ECF-TYPE SIGMA FACTO"/>
    <property type="match status" value="1"/>
</dbReference>